<evidence type="ECO:0000313" key="2">
    <source>
        <dbReference type="EMBL" id="GBP31646.1"/>
    </source>
</evidence>
<evidence type="ECO:0000256" key="1">
    <source>
        <dbReference type="SAM" id="MobiDB-lite"/>
    </source>
</evidence>
<proteinExistence type="predicted"/>
<name>A0A4C1V062_EUMVA</name>
<feature type="region of interest" description="Disordered" evidence="1">
    <location>
        <begin position="47"/>
        <end position="87"/>
    </location>
</feature>
<organism evidence="2 3">
    <name type="scientific">Eumeta variegata</name>
    <name type="common">Bagworm moth</name>
    <name type="synonym">Eumeta japonica</name>
    <dbReference type="NCBI Taxonomy" id="151549"/>
    <lineage>
        <taxon>Eukaryota</taxon>
        <taxon>Metazoa</taxon>
        <taxon>Ecdysozoa</taxon>
        <taxon>Arthropoda</taxon>
        <taxon>Hexapoda</taxon>
        <taxon>Insecta</taxon>
        <taxon>Pterygota</taxon>
        <taxon>Neoptera</taxon>
        <taxon>Endopterygota</taxon>
        <taxon>Lepidoptera</taxon>
        <taxon>Glossata</taxon>
        <taxon>Ditrysia</taxon>
        <taxon>Tineoidea</taxon>
        <taxon>Psychidae</taxon>
        <taxon>Oiketicinae</taxon>
        <taxon>Eumeta</taxon>
    </lineage>
</organism>
<dbReference type="AlphaFoldDB" id="A0A4C1V062"/>
<protein>
    <submittedName>
        <fullName evidence="2">Uncharacterized protein</fullName>
    </submittedName>
</protein>
<accession>A0A4C1V062</accession>
<comment type="caution">
    <text evidence="2">The sequence shown here is derived from an EMBL/GenBank/DDBJ whole genome shotgun (WGS) entry which is preliminary data.</text>
</comment>
<dbReference type="EMBL" id="BGZK01000249">
    <property type="protein sequence ID" value="GBP31646.1"/>
    <property type="molecule type" value="Genomic_DNA"/>
</dbReference>
<keyword evidence="3" id="KW-1185">Reference proteome</keyword>
<evidence type="ECO:0000313" key="3">
    <source>
        <dbReference type="Proteomes" id="UP000299102"/>
    </source>
</evidence>
<reference evidence="2 3" key="1">
    <citation type="journal article" date="2019" name="Commun. Biol.">
        <title>The bagworm genome reveals a unique fibroin gene that provides high tensile strength.</title>
        <authorList>
            <person name="Kono N."/>
            <person name="Nakamura H."/>
            <person name="Ohtoshi R."/>
            <person name="Tomita M."/>
            <person name="Numata K."/>
            <person name="Arakawa K."/>
        </authorList>
    </citation>
    <scope>NUCLEOTIDE SEQUENCE [LARGE SCALE GENOMIC DNA]</scope>
</reference>
<dbReference type="Proteomes" id="UP000299102">
    <property type="component" value="Unassembled WGS sequence"/>
</dbReference>
<gene>
    <name evidence="2" type="ORF">EVAR_84092_1</name>
</gene>
<sequence>MNMDKTKNMLHADIPISVIVENSSREVVEEYVYLGLIVRLVNWSNGIGRRSRSTSWPGRSDNPEDERKGKRQSKANLNYGKITEANS</sequence>